<protein>
    <recommendedName>
        <fullName evidence="3">Neurotransmitter-gated ion-channel ligand-binding domain-containing protein</fullName>
    </recommendedName>
</protein>
<dbReference type="InterPro" id="IPR018000">
    <property type="entry name" value="Neurotransmitter_ion_chnl_CS"/>
</dbReference>
<accession>A0A9D4BKU7</accession>
<sequence>MESHPVLCRWNLSLDSGQIGSTCAVDVEIYPFDIQMCKLSFSAMGYEFNEVFVMPESDQANMTLFTEHPMWYVFDTQASSEQYK</sequence>
<dbReference type="InterPro" id="IPR036734">
    <property type="entry name" value="Neur_chan_lig-bd_sf"/>
</dbReference>
<proteinExistence type="predicted"/>
<evidence type="ECO:0000256" key="2">
    <source>
        <dbReference type="ARBA" id="ARBA00023136"/>
    </source>
</evidence>
<comment type="caution">
    <text evidence="4">The sequence shown here is derived from an EMBL/GenBank/DDBJ whole genome shotgun (WGS) entry which is preliminary data.</text>
</comment>
<dbReference type="InterPro" id="IPR006202">
    <property type="entry name" value="Neur_chan_lig-bd"/>
</dbReference>
<dbReference type="AlphaFoldDB" id="A0A9D4BKU7"/>
<dbReference type="SUPFAM" id="SSF63712">
    <property type="entry name" value="Nicotinic receptor ligand binding domain-like"/>
    <property type="match status" value="1"/>
</dbReference>
<dbReference type="Gene3D" id="2.70.170.10">
    <property type="entry name" value="Neurotransmitter-gated ion-channel ligand-binding domain"/>
    <property type="match status" value="1"/>
</dbReference>
<organism evidence="4 5">
    <name type="scientific">Dreissena polymorpha</name>
    <name type="common">Zebra mussel</name>
    <name type="synonym">Mytilus polymorpha</name>
    <dbReference type="NCBI Taxonomy" id="45954"/>
    <lineage>
        <taxon>Eukaryota</taxon>
        <taxon>Metazoa</taxon>
        <taxon>Spiralia</taxon>
        <taxon>Lophotrochozoa</taxon>
        <taxon>Mollusca</taxon>
        <taxon>Bivalvia</taxon>
        <taxon>Autobranchia</taxon>
        <taxon>Heteroconchia</taxon>
        <taxon>Euheterodonta</taxon>
        <taxon>Imparidentia</taxon>
        <taxon>Neoheterodontei</taxon>
        <taxon>Myida</taxon>
        <taxon>Dreissenoidea</taxon>
        <taxon>Dreissenidae</taxon>
        <taxon>Dreissena</taxon>
    </lineage>
</organism>
<name>A0A9D4BKU7_DREPO</name>
<comment type="subcellular location">
    <subcellularLocation>
        <location evidence="1">Membrane</location>
    </subcellularLocation>
</comment>
<reference evidence="4" key="1">
    <citation type="journal article" date="2019" name="bioRxiv">
        <title>The Genome of the Zebra Mussel, Dreissena polymorpha: A Resource for Invasive Species Research.</title>
        <authorList>
            <person name="McCartney M.A."/>
            <person name="Auch B."/>
            <person name="Kono T."/>
            <person name="Mallez S."/>
            <person name="Zhang Y."/>
            <person name="Obille A."/>
            <person name="Becker A."/>
            <person name="Abrahante J.E."/>
            <person name="Garbe J."/>
            <person name="Badalamenti J.P."/>
            <person name="Herman A."/>
            <person name="Mangelson H."/>
            <person name="Liachko I."/>
            <person name="Sullivan S."/>
            <person name="Sone E.D."/>
            <person name="Koren S."/>
            <person name="Silverstein K.A.T."/>
            <person name="Beckman K.B."/>
            <person name="Gohl D.M."/>
        </authorList>
    </citation>
    <scope>NUCLEOTIDE SEQUENCE</scope>
    <source>
        <strain evidence="4">Duluth1</strain>
        <tissue evidence="4">Whole animal</tissue>
    </source>
</reference>
<dbReference type="EMBL" id="JAIWYP010000016">
    <property type="protein sequence ID" value="KAH3698559.1"/>
    <property type="molecule type" value="Genomic_DNA"/>
</dbReference>
<reference evidence="4" key="2">
    <citation type="submission" date="2020-11" db="EMBL/GenBank/DDBJ databases">
        <authorList>
            <person name="McCartney M.A."/>
            <person name="Auch B."/>
            <person name="Kono T."/>
            <person name="Mallez S."/>
            <person name="Becker A."/>
            <person name="Gohl D.M."/>
            <person name="Silverstein K.A.T."/>
            <person name="Koren S."/>
            <person name="Bechman K.B."/>
            <person name="Herman A."/>
            <person name="Abrahante J.E."/>
            <person name="Garbe J."/>
        </authorList>
    </citation>
    <scope>NUCLEOTIDE SEQUENCE</scope>
    <source>
        <strain evidence="4">Duluth1</strain>
        <tissue evidence="4">Whole animal</tissue>
    </source>
</reference>
<keyword evidence="5" id="KW-1185">Reference proteome</keyword>
<feature type="domain" description="Neurotransmitter-gated ion-channel ligand-binding" evidence="3">
    <location>
        <begin position="18"/>
        <end position="82"/>
    </location>
</feature>
<evidence type="ECO:0000313" key="5">
    <source>
        <dbReference type="Proteomes" id="UP000828390"/>
    </source>
</evidence>
<gene>
    <name evidence="4" type="ORF">DPMN_086092</name>
</gene>
<dbReference type="GO" id="GO:0005230">
    <property type="term" value="F:extracellular ligand-gated monoatomic ion channel activity"/>
    <property type="evidence" value="ECO:0007669"/>
    <property type="project" value="InterPro"/>
</dbReference>
<dbReference type="GO" id="GO:0016020">
    <property type="term" value="C:membrane"/>
    <property type="evidence" value="ECO:0007669"/>
    <property type="project" value="UniProtKB-SubCell"/>
</dbReference>
<dbReference type="Pfam" id="PF02931">
    <property type="entry name" value="Neur_chan_LBD"/>
    <property type="match status" value="1"/>
</dbReference>
<dbReference type="Proteomes" id="UP000828390">
    <property type="component" value="Unassembled WGS sequence"/>
</dbReference>
<dbReference type="PROSITE" id="PS00236">
    <property type="entry name" value="NEUROTR_ION_CHANNEL"/>
    <property type="match status" value="1"/>
</dbReference>
<evidence type="ECO:0000259" key="3">
    <source>
        <dbReference type="Pfam" id="PF02931"/>
    </source>
</evidence>
<evidence type="ECO:0000313" key="4">
    <source>
        <dbReference type="EMBL" id="KAH3698559.1"/>
    </source>
</evidence>
<evidence type="ECO:0000256" key="1">
    <source>
        <dbReference type="ARBA" id="ARBA00004370"/>
    </source>
</evidence>
<keyword evidence="2" id="KW-0472">Membrane</keyword>